<feature type="transmembrane region" description="Helical" evidence="4">
    <location>
        <begin position="86"/>
        <end position="108"/>
    </location>
</feature>
<proteinExistence type="inferred from homology"/>
<dbReference type="GO" id="GO:0016757">
    <property type="term" value="F:glycosyltransferase activity"/>
    <property type="evidence" value="ECO:0007669"/>
    <property type="project" value="UniProtKB-KW"/>
</dbReference>
<keyword evidence="7" id="KW-1185">Reference proteome</keyword>
<dbReference type="InterPro" id="IPR029044">
    <property type="entry name" value="Nucleotide-diphossugar_trans"/>
</dbReference>
<dbReference type="RefSeq" id="WP_106207447.1">
    <property type="nucleotide sequence ID" value="NZ_PVTD01000012.1"/>
</dbReference>
<keyword evidence="4" id="KW-0472">Membrane</keyword>
<keyword evidence="2" id="KW-0328">Glycosyltransferase</keyword>
<evidence type="ECO:0000256" key="1">
    <source>
        <dbReference type="ARBA" id="ARBA00006739"/>
    </source>
</evidence>
<feature type="transmembrane region" description="Helical" evidence="4">
    <location>
        <begin position="44"/>
        <end position="66"/>
    </location>
</feature>
<feature type="transmembrane region" description="Helical" evidence="4">
    <location>
        <begin position="229"/>
        <end position="247"/>
    </location>
</feature>
<dbReference type="InterPro" id="IPR001173">
    <property type="entry name" value="Glyco_trans_2-like"/>
</dbReference>
<evidence type="ECO:0000256" key="4">
    <source>
        <dbReference type="SAM" id="Phobius"/>
    </source>
</evidence>
<feature type="transmembrane region" description="Helical" evidence="4">
    <location>
        <begin position="526"/>
        <end position="546"/>
    </location>
</feature>
<keyword evidence="4" id="KW-0812">Transmembrane</keyword>
<dbReference type="PANTHER" id="PTHR43630:SF1">
    <property type="entry name" value="POLY-BETA-1,6-N-ACETYL-D-GLUCOSAMINE SYNTHASE"/>
    <property type="match status" value="1"/>
</dbReference>
<comment type="caution">
    <text evidence="6">The sequence shown here is derived from an EMBL/GenBank/DDBJ whole genome shotgun (WGS) entry which is preliminary data.</text>
</comment>
<gene>
    <name evidence="6" type="ORF">CLV78_11215</name>
</gene>
<organism evidence="6 7">
    <name type="scientific">Aliiruegeria haliotis</name>
    <dbReference type="NCBI Taxonomy" id="1280846"/>
    <lineage>
        <taxon>Bacteria</taxon>
        <taxon>Pseudomonadati</taxon>
        <taxon>Pseudomonadota</taxon>
        <taxon>Alphaproteobacteria</taxon>
        <taxon>Rhodobacterales</taxon>
        <taxon>Roseobacteraceae</taxon>
        <taxon>Aliiruegeria</taxon>
    </lineage>
</organism>
<name>A0A2T0RHN7_9RHOB</name>
<dbReference type="CDD" id="cd06423">
    <property type="entry name" value="CESA_like"/>
    <property type="match status" value="1"/>
</dbReference>
<keyword evidence="3 6" id="KW-0808">Transferase</keyword>
<dbReference type="AlphaFoldDB" id="A0A2T0RHN7"/>
<comment type="similarity">
    <text evidence="1">Belongs to the glycosyltransferase 2 family.</text>
</comment>
<dbReference type="OrthoDB" id="5291101at2"/>
<evidence type="ECO:0000313" key="7">
    <source>
        <dbReference type="Proteomes" id="UP000239480"/>
    </source>
</evidence>
<evidence type="ECO:0000256" key="2">
    <source>
        <dbReference type="ARBA" id="ARBA00022676"/>
    </source>
</evidence>
<feature type="transmembrane region" description="Helical" evidence="4">
    <location>
        <begin position="552"/>
        <end position="572"/>
    </location>
</feature>
<feature type="transmembrane region" description="Helical" evidence="4">
    <location>
        <begin position="150"/>
        <end position="170"/>
    </location>
</feature>
<feature type="domain" description="Glycosyltransferase 2-like" evidence="5">
    <location>
        <begin position="265"/>
        <end position="434"/>
    </location>
</feature>
<keyword evidence="4" id="KW-1133">Transmembrane helix</keyword>
<evidence type="ECO:0000259" key="5">
    <source>
        <dbReference type="Pfam" id="PF00535"/>
    </source>
</evidence>
<feature type="transmembrane region" description="Helical" evidence="4">
    <location>
        <begin position="120"/>
        <end position="144"/>
    </location>
</feature>
<dbReference type="SUPFAM" id="SSF53448">
    <property type="entry name" value="Nucleotide-diphospho-sugar transferases"/>
    <property type="match status" value="1"/>
</dbReference>
<dbReference type="Pfam" id="PF00535">
    <property type="entry name" value="Glycos_transf_2"/>
    <property type="match status" value="1"/>
</dbReference>
<reference evidence="6 7" key="1">
    <citation type="submission" date="2018-03" db="EMBL/GenBank/DDBJ databases">
        <title>Genomic Encyclopedia of Archaeal and Bacterial Type Strains, Phase II (KMG-II): from individual species to whole genera.</title>
        <authorList>
            <person name="Goeker M."/>
        </authorList>
    </citation>
    <scope>NUCLEOTIDE SEQUENCE [LARGE SCALE GENOMIC DNA]</scope>
    <source>
        <strain evidence="6 7">DSM 29328</strain>
    </source>
</reference>
<protein>
    <submittedName>
        <fullName evidence="6">Cellulose synthase/poly-beta-1,6-N-acetylglucosamine synthase-like glycosyltransferase</fullName>
    </submittedName>
</protein>
<dbReference type="Gene3D" id="3.90.550.10">
    <property type="entry name" value="Spore Coat Polysaccharide Biosynthesis Protein SpsA, Chain A"/>
    <property type="match status" value="1"/>
</dbReference>
<dbReference type="PANTHER" id="PTHR43630">
    <property type="entry name" value="POLY-BETA-1,6-N-ACETYL-D-GLUCOSAMINE SYNTHASE"/>
    <property type="match status" value="1"/>
</dbReference>
<dbReference type="Proteomes" id="UP000239480">
    <property type="component" value="Unassembled WGS sequence"/>
</dbReference>
<dbReference type="EMBL" id="PVTD01000012">
    <property type="protein sequence ID" value="PRY20642.1"/>
    <property type="molecule type" value="Genomic_DNA"/>
</dbReference>
<sequence>MANLGKAQVVDLDAHPEFDASLANKTDFWSVDSQPRRLSGPVPVYRAPLLLVLFSVLAYGQLVLVSKLPMLAGAFPSGDYVLVPTSGYHSVSLRIFLLSFTFAFATFAQGTWRERSGIGARILVGLLLTWIAIDGAAWAVTSYFGTLPNLHVLEILSGLAGFAIFARVLLGHAAMPEQVQTEHKRRQASVGVALLTVVMFTAAIGTFLVARHDPMVVTWLRKHALLGGIGPGVFLFLSLFYGTLYLIGRVQLARKKVPSFAAPVTVIIPAHNEEYVIGRTIEAIDRAGSQYPDDLQIIVANNNSTDRTRQLAVAALVRCRFVRGSVIDVVEPGKSAALNAALAATATEFVIRIDADTQVDETAIRRSMAYFATSRVGVVGGMPDVSGNSFFDRARAVEVLVKHGFYSVALSAVGAVVGVPGMFSAYRTEVVRRLGGFVGGMNGEDTDMSLRIGEMGYTLIVDPEIGYVSEVPQSHRHMREQRMRWFRSIYHVSSRNRSIFRARSSLVRGKIVLPYMLLNSGRRAMMIPLFLFGGLSLLAGSFTVSIPTVQSVLAVALGAPFLMAVLSAGLAGRADTILGLPHYVAFRLLRAYFTLESHLSISLSGNAPSASVVQMDTGDKIEDPDLRTAA</sequence>
<evidence type="ECO:0000256" key="3">
    <source>
        <dbReference type="ARBA" id="ARBA00022679"/>
    </source>
</evidence>
<accession>A0A2T0RHN7</accession>
<evidence type="ECO:0000313" key="6">
    <source>
        <dbReference type="EMBL" id="PRY20642.1"/>
    </source>
</evidence>
<feature type="transmembrane region" description="Helical" evidence="4">
    <location>
        <begin position="190"/>
        <end position="209"/>
    </location>
</feature>